<gene>
    <name evidence="3" type="ORF">AS592_03215</name>
</gene>
<evidence type="ECO:0000313" key="4">
    <source>
        <dbReference type="Proteomes" id="UP000075359"/>
    </source>
</evidence>
<keyword evidence="1" id="KW-0732">Signal</keyword>
<dbReference type="Pfam" id="PF00144">
    <property type="entry name" value="Beta-lactamase"/>
    <property type="match status" value="1"/>
</dbReference>
<proteinExistence type="predicted"/>
<dbReference type="InterPro" id="IPR001466">
    <property type="entry name" value="Beta-lactam-related"/>
</dbReference>
<dbReference type="STRING" id="1630136.AS592_03215"/>
<dbReference type="EMBL" id="LNKT01000067">
    <property type="protein sequence ID" value="KYJ85763.1"/>
    <property type="molecule type" value="Genomic_DNA"/>
</dbReference>
<dbReference type="Gene3D" id="3.40.710.10">
    <property type="entry name" value="DD-peptidase/beta-lactamase superfamily"/>
    <property type="match status" value="1"/>
</dbReference>
<dbReference type="PANTHER" id="PTHR43283">
    <property type="entry name" value="BETA-LACTAMASE-RELATED"/>
    <property type="match status" value="1"/>
</dbReference>
<dbReference type="SUPFAM" id="SSF56601">
    <property type="entry name" value="beta-lactamase/transpeptidase-like"/>
    <property type="match status" value="1"/>
</dbReference>
<evidence type="ECO:0000259" key="2">
    <source>
        <dbReference type="Pfam" id="PF00144"/>
    </source>
</evidence>
<dbReference type="RefSeq" id="WP_067332190.1">
    <property type="nucleotide sequence ID" value="NZ_LNKT01000067.1"/>
</dbReference>
<sequence>MFLFNLKLKRHCVASLLAALVVMPTISSAQERTPIEKFVNGFPLELAKRAHAADLPKLLSGGDEAVYFASRASEFFPTAILPVRQPVMELKKNLIPEIGDIRAKTEPFGELSLAKFLATPESYSQGIIIIHKGKIVYEQYPRMRQEDHHIWMSNAKVTASLVIDLLIKDGKIDENRTFGYYVPEFRGTPTGKVRVKDVLDMTTGLNSDENPETRSNPDSIATRTFLAEFGMPHKGRTERLIDVLKDAKFVYKPGEKFQYASATTQLLVFLAEAVENKLWSDIFDERVWSKIGAQAPIQLHTTPDGVVAAHGLISSNLRDMARFGMLYTPSWKLVAAEQIVTPQMIARIRDGVRSKEFFLGGFNGPAFVKIFNDDTMISNSRQWDIVWPDGDFWKGGMMSQGLYISPDRDLVIAYFSLNAPDRSIDRFLRPIAKSKLFNK</sequence>
<feature type="domain" description="Beta-lactamase-related" evidence="2">
    <location>
        <begin position="127"/>
        <end position="416"/>
    </location>
</feature>
<feature type="chain" id="PRO_5007578431" description="Beta-lactamase-related domain-containing protein" evidence="1">
    <location>
        <begin position="30"/>
        <end position="439"/>
    </location>
</feature>
<accession>A0A151CET5</accession>
<name>A0A151CET5_9BACT</name>
<reference evidence="3 4" key="1">
    <citation type="submission" date="2015-11" db="EMBL/GenBank/DDBJ databases">
        <title>Draft genome of Sulfurovum riftiae 1812E, a member of the Epsilonproteobacteria isolated from the tube of the deep-sea hydrothermal vent tubewom Riftia pachyptila.</title>
        <authorList>
            <person name="Vetriani C."/>
            <person name="Giovannelli D."/>
        </authorList>
    </citation>
    <scope>NUCLEOTIDE SEQUENCE [LARGE SCALE GENOMIC DNA]</scope>
    <source>
        <strain evidence="3 4">1812E</strain>
    </source>
</reference>
<organism evidence="3 4">
    <name type="scientific">Sulfurovum riftiae</name>
    <dbReference type="NCBI Taxonomy" id="1630136"/>
    <lineage>
        <taxon>Bacteria</taxon>
        <taxon>Pseudomonadati</taxon>
        <taxon>Campylobacterota</taxon>
        <taxon>Epsilonproteobacteria</taxon>
        <taxon>Campylobacterales</taxon>
        <taxon>Sulfurovaceae</taxon>
        <taxon>Sulfurovum</taxon>
    </lineage>
</organism>
<protein>
    <recommendedName>
        <fullName evidence="2">Beta-lactamase-related domain-containing protein</fullName>
    </recommendedName>
</protein>
<dbReference type="PANTHER" id="PTHR43283:SF7">
    <property type="entry name" value="BETA-LACTAMASE-RELATED DOMAIN-CONTAINING PROTEIN"/>
    <property type="match status" value="1"/>
</dbReference>
<dbReference type="AlphaFoldDB" id="A0A151CET5"/>
<dbReference type="InterPro" id="IPR050789">
    <property type="entry name" value="Diverse_Enzym_Activities"/>
</dbReference>
<dbReference type="Proteomes" id="UP000075359">
    <property type="component" value="Unassembled WGS sequence"/>
</dbReference>
<evidence type="ECO:0000313" key="3">
    <source>
        <dbReference type="EMBL" id="KYJ85763.1"/>
    </source>
</evidence>
<keyword evidence="4" id="KW-1185">Reference proteome</keyword>
<dbReference type="InterPro" id="IPR012338">
    <property type="entry name" value="Beta-lactam/transpept-like"/>
</dbReference>
<dbReference type="OrthoDB" id="9814204at2"/>
<comment type="caution">
    <text evidence="3">The sequence shown here is derived from an EMBL/GenBank/DDBJ whole genome shotgun (WGS) entry which is preliminary data.</text>
</comment>
<feature type="signal peptide" evidence="1">
    <location>
        <begin position="1"/>
        <end position="29"/>
    </location>
</feature>
<evidence type="ECO:0000256" key="1">
    <source>
        <dbReference type="SAM" id="SignalP"/>
    </source>
</evidence>